<proteinExistence type="predicted"/>
<keyword evidence="3" id="KW-1185">Reference proteome</keyword>
<feature type="region of interest" description="Disordered" evidence="1">
    <location>
        <begin position="13"/>
        <end position="32"/>
    </location>
</feature>
<sequence length="72" mass="7981">RWHGDQRLFVAKQNNNNHTESSRQPIVAKGGSKYKRLKPEHESHSVSDAGSILFSTVSRPSPQVAATTVLLQ</sequence>
<dbReference type="AlphaFoldDB" id="A0ABD0JM51"/>
<reference evidence="2 3" key="1">
    <citation type="journal article" date="2023" name="Sci. Data">
        <title>Genome assembly of the Korean intertidal mud-creeper Batillaria attramentaria.</title>
        <authorList>
            <person name="Patra A.K."/>
            <person name="Ho P.T."/>
            <person name="Jun S."/>
            <person name="Lee S.J."/>
            <person name="Kim Y."/>
            <person name="Won Y.J."/>
        </authorList>
    </citation>
    <scope>NUCLEOTIDE SEQUENCE [LARGE SCALE GENOMIC DNA]</scope>
    <source>
        <strain evidence="2">Wonlab-2016</strain>
    </source>
</reference>
<name>A0ABD0JM51_9CAEN</name>
<organism evidence="2 3">
    <name type="scientific">Batillaria attramentaria</name>
    <dbReference type="NCBI Taxonomy" id="370345"/>
    <lineage>
        <taxon>Eukaryota</taxon>
        <taxon>Metazoa</taxon>
        <taxon>Spiralia</taxon>
        <taxon>Lophotrochozoa</taxon>
        <taxon>Mollusca</taxon>
        <taxon>Gastropoda</taxon>
        <taxon>Caenogastropoda</taxon>
        <taxon>Sorbeoconcha</taxon>
        <taxon>Cerithioidea</taxon>
        <taxon>Batillariidae</taxon>
        <taxon>Batillaria</taxon>
    </lineage>
</organism>
<feature type="non-terminal residue" evidence="2">
    <location>
        <position position="1"/>
    </location>
</feature>
<accession>A0ABD0JM51</accession>
<gene>
    <name evidence="2" type="ORF">BaRGS_00032944</name>
</gene>
<dbReference type="Proteomes" id="UP001519460">
    <property type="component" value="Unassembled WGS sequence"/>
</dbReference>
<comment type="caution">
    <text evidence="2">The sequence shown here is derived from an EMBL/GenBank/DDBJ whole genome shotgun (WGS) entry which is preliminary data.</text>
</comment>
<evidence type="ECO:0000313" key="2">
    <source>
        <dbReference type="EMBL" id="KAK7475798.1"/>
    </source>
</evidence>
<feature type="compositionally biased region" description="Polar residues" evidence="1">
    <location>
        <begin position="13"/>
        <end position="24"/>
    </location>
</feature>
<evidence type="ECO:0000313" key="3">
    <source>
        <dbReference type="Proteomes" id="UP001519460"/>
    </source>
</evidence>
<evidence type="ECO:0000256" key="1">
    <source>
        <dbReference type="SAM" id="MobiDB-lite"/>
    </source>
</evidence>
<protein>
    <submittedName>
        <fullName evidence="2">Uncharacterized protein</fullName>
    </submittedName>
</protein>
<dbReference type="EMBL" id="JACVVK020000393">
    <property type="protein sequence ID" value="KAK7475798.1"/>
    <property type="molecule type" value="Genomic_DNA"/>
</dbReference>